<dbReference type="AlphaFoldDB" id="A0A645FYG0"/>
<name>A0A645FYG0_9ZZZZ</name>
<protein>
    <submittedName>
        <fullName evidence="1">Uncharacterized protein</fullName>
    </submittedName>
</protein>
<organism evidence="1">
    <name type="scientific">bioreactor metagenome</name>
    <dbReference type="NCBI Taxonomy" id="1076179"/>
    <lineage>
        <taxon>unclassified sequences</taxon>
        <taxon>metagenomes</taxon>
        <taxon>ecological metagenomes</taxon>
    </lineage>
</organism>
<dbReference type="EMBL" id="VSSQ01063955">
    <property type="protein sequence ID" value="MPN16943.1"/>
    <property type="molecule type" value="Genomic_DNA"/>
</dbReference>
<sequence length="134" mass="15544">MSEKSPLFIGYRPHRDIELLQSVQLVFCGKTAWMFAFTAILQMEGLSALPRSSLRNGIAQKGGWKLTCHGRSAFLILTVRKCPLYGVVQIWIFQIRTSRSYMWRMTLLRHILILLWQELYSLWKTILTNGVTVP</sequence>
<evidence type="ECO:0000313" key="1">
    <source>
        <dbReference type="EMBL" id="MPN16943.1"/>
    </source>
</evidence>
<gene>
    <name evidence="1" type="ORF">SDC9_164292</name>
</gene>
<accession>A0A645FYG0</accession>
<comment type="caution">
    <text evidence="1">The sequence shown here is derived from an EMBL/GenBank/DDBJ whole genome shotgun (WGS) entry which is preliminary data.</text>
</comment>
<reference evidence="1" key="1">
    <citation type="submission" date="2019-08" db="EMBL/GenBank/DDBJ databases">
        <authorList>
            <person name="Kucharzyk K."/>
            <person name="Murdoch R.W."/>
            <person name="Higgins S."/>
            <person name="Loffler F."/>
        </authorList>
    </citation>
    <scope>NUCLEOTIDE SEQUENCE</scope>
</reference>
<proteinExistence type="predicted"/>